<organism evidence="1 2">
    <name type="scientific">Penicillium digitatum (strain PHI26 / CECT 20796)</name>
    <name type="common">Green mold</name>
    <dbReference type="NCBI Taxonomy" id="1170229"/>
    <lineage>
        <taxon>Eukaryota</taxon>
        <taxon>Fungi</taxon>
        <taxon>Dikarya</taxon>
        <taxon>Ascomycota</taxon>
        <taxon>Pezizomycotina</taxon>
        <taxon>Eurotiomycetes</taxon>
        <taxon>Eurotiomycetidae</taxon>
        <taxon>Eurotiales</taxon>
        <taxon>Aspergillaceae</taxon>
        <taxon>Penicillium</taxon>
    </lineage>
</organism>
<protein>
    <submittedName>
        <fullName evidence="1">Uncharacterized protein</fullName>
    </submittedName>
</protein>
<accession>K9GEF9</accession>
<dbReference type="Proteomes" id="UP000009882">
    <property type="component" value="Unassembled WGS sequence"/>
</dbReference>
<evidence type="ECO:0000313" key="1">
    <source>
        <dbReference type="EMBL" id="EKV19597.1"/>
    </source>
</evidence>
<dbReference type="HOGENOM" id="CLU_2997146_0_0_1"/>
<proteinExistence type="predicted"/>
<dbReference type="EMBL" id="AKCT01000013">
    <property type="protein sequence ID" value="EKV19597.1"/>
    <property type="molecule type" value="Genomic_DNA"/>
</dbReference>
<reference evidence="2" key="1">
    <citation type="journal article" date="2012" name="BMC Genomics">
        <title>Genome sequence of the necrotrophic fungus Penicillium digitatum, the main postharvest pathogen of citrus.</title>
        <authorList>
            <person name="Marcet-Houben M."/>
            <person name="Ballester A.-R."/>
            <person name="de la Fuente B."/>
            <person name="Harries E."/>
            <person name="Marcos J.F."/>
            <person name="Gonzalez-Candelas L."/>
            <person name="Gabaldon T."/>
        </authorList>
    </citation>
    <scope>NUCLEOTIDE SEQUENCE [LARGE SCALE GENOMIC DNA]</scope>
    <source>
        <strain evidence="2">PHI26 / CECT 20796</strain>
    </source>
</reference>
<keyword evidence="2" id="KW-1185">Reference proteome</keyword>
<dbReference type="InParanoid" id="K9GEF9"/>
<evidence type="ECO:0000313" key="2">
    <source>
        <dbReference type="Proteomes" id="UP000009882"/>
    </source>
</evidence>
<name>K9GEF9_PEND2</name>
<gene>
    <name evidence="1" type="ORF">PDIG_01980</name>
</gene>
<comment type="caution">
    <text evidence="1">The sequence shown here is derived from an EMBL/GenBank/DDBJ whole genome shotgun (WGS) entry which is preliminary data.</text>
</comment>
<dbReference type="OrthoDB" id="10344504at2759"/>
<dbReference type="AlphaFoldDB" id="K9GEF9"/>
<sequence>MVHFFAPQLHHDGEVRCESRVGALGHLLVPAWAREEAPEKRIIIFGITELSVTSCTD</sequence>